<organism evidence="5 6">
    <name type="scientific">Adiantum capillus-veneris</name>
    <name type="common">Maidenhair fern</name>
    <dbReference type="NCBI Taxonomy" id="13818"/>
    <lineage>
        <taxon>Eukaryota</taxon>
        <taxon>Viridiplantae</taxon>
        <taxon>Streptophyta</taxon>
        <taxon>Embryophyta</taxon>
        <taxon>Tracheophyta</taxon>
        <taxon>Polypodiopsida</taxon>
        <taxon>Polypodiidae</taxon>
        <taxon>Polypodiales</taxon>
        <taxon>Pteridineae</taxon>
        <taxon>Pteridaceae</taxon>
        <taxon>Vittarioideae</taxon>
        <taxon>Adiantum</taxon>
    </lineage>
</organism>
<dbReference type="InterPro" id="IPR000535">
    <property type="entry name" value="MSP_dom"/>
</dbReference>
<feature type="repeat" description="ANK" evidence="3">
    <location>
        <begin position="228"/>
        <end position="260"/>
    </location>
</feature>
<dbReference type="OrthoDB" id="194358at2759"/>
<dbReference type="Gene3D" id="2.60.40.10">
    <property type="entry name" value="Immunoglobulins"/>
    <property type="match status" value="1"/>
</dbReference>
<dbReference type="InterPro" id="IPR008962">
    <property type="entry name" value="PapD-like_sf"/>
</dbReference>
<comment type="caution">
    <text evidence="5">The sequence shown here is derived from an EMBL/GenBank/DDBJ whole genome shotgun (WGS) entry which is preliminary data.</text>
</comment>
<keyword evidence="2 3" id="KW-0040">ANK repeat</keyword>
<dbReference type="Pfam" id="PF13857">
    <property type="entry name" value="Ank_5"/>
    <property type="match status" value="1"/>
</dbReference>
<dbReference type="InterPro" id="IPR036770">
    <property type="entry name" value="Ankyrin_rpt-contain_sf"/>
</dbReference>
<protein>
    <recommendedName>
        <fullName evidence="4">MSP domain-containing protein</fullName>
    </recommendedName>
</protein>
<feature type="repeat" description="ANK" evidence="3">
    <location>
        <begin position="195"/>
        <end position="227"/>
    </location>
</feature>
<feature type="repeat" description="ANK" evidence="3">
    <location>
        <begin position="162"/>
        <end position="194"/>
    </location>
</feature>
<sequence length="548" mass="60230">MDRLLIIEPRNLILKLELGKKYIATMQLKNVMHTMPVAFYVQPRAPKSRYSIKPVHGIIAPLEAVSLMITLNPQLEIPASVPYSDDKFVVKSVVVPGGSEYDPVPLDWFTGNKKHVYLDDHGIRIFFIGGGILRHLIGVGCMEDVRQVLEFDEMLVDSIDEYGSTAMHIAIRRRRPELVQLLLEFRANIEITTNMGETALQEAAIRGDTLIVELLLARGANINAKTPLGHTALQMAVAEGHLQVVKLLLENGADASELAGDGKTILHIAVDKARYPCMELLLQMGANANGRIKDDGNTPLHLAILRADEKAMEILLRHGACKELKNRSGKTPGDLAREKGRQALIFLDELVLGDELRSASRKGNLVVVRDSLRYGSVMNGQDDHKWTALHIASFNGRKGVVHVLLEAGADLECLDDASYTPLLCAVEAGNKDIVKLLLKHGAYVNARTSDGSTALDLATTFKHPGIASLLLEWGGCSSKHSEGVKIERGVSIKRECPVKGTSQFVDIEDKGRQKNHLVKDVFGYSPVKSLRMALTGPTEMTMIPYTVQ</sequence>
<dbReference type="PANTHER" id="PTHR24171">
    <property type="entry name" value="ANKYRIN REPEAT DOMAIN-CONTAINING PROTEIN 39-RELATED"/>
    <property type="match status" value="1"/>
</dbReference>
<dbReference type="PROSITE" id="PS50297">
    <property type="entry name" value="ANK_REP_REGION"/>
    <property type="match status" value="7"/>
</dbReference>
<evidence type="ECO:0000259" key="4">
    <source>
        <dbReference type="PROSITE" id="PS50202"/>
    </source>
</evidence>
<feature type="repeat" description="ANK" evidence="3">
    <location>
        <begin position="417"/>
        <end position="449"/>
    </location>
</feature>
<evidence type="ECO:0000313" key="5">
    <source>
        <dbReference type="EMBL" id="KAI5074051.1"/>
    </source>
</evidence>
<dbReference type="InterPro" id="IPR013783">
    <property type="entry name" value="Ig-like_fold"/>
</dbReference>
<dbReference type="EMBL" id="JABFUD020000011">
    <property type="protein sequence ID" value="KAI5074051.1"/>
    <property type="molecule type" value="Genomic_DNA"/>
</dbReference>
<dbReference type="Pfam" id="PF00023">
    <property type="entry name" value="Ank"/>
    <property type="match status" value="1"/>
</dbReference>
<gene>
    <name evidence="5" type="ORF">GOP47_0012064</name>
</gene>
<evidence type="ECO:0000256" key="3">
    <source>
        <dbReference type="PROSITE-ProRule" id="PRU00023"/>
    </source>
</evidence>
<evidence type="ECO:0000313" key="6">
    <source>
        <dbReference type="Proteomes" id="UP000886520"/>
    </source>
</evidence>
<dbReference type="Proteomes" id="UP000886520">
    <property type="component" value="Chromosome 11"/>
</dbReference>
<evidence type="ECO:0000256" key="1">
    <source>
        <dbReference type="ARBA" id="ARBA00022737"/>
    </source>
</evidence>
<name>A0A9D4ZID5_ADICA</name>
<keyword evidence="1" id="KW-0677">Repeat</keyword>
<proteinExistence type="predicted"/>
<feature type="repeat" description="ANK" evidence="3">
    <location>
        <begin position="261"/>
        <end position="293"/>
    </location>
</feature>
<dbReference type="Gene3D" id="1.25.40.20">
    <property type="entry name" value="Ankyrin repeat-containing domain"/>
    <property type="match status" value="4"/>
</dbReference>
<evidence type="ECO:0000256" key="2">
    <source>
        <dbReference type="ARBA" id="ARBA00023043"/>
    </source>
</evidence>
<feature type="domain" description="MSP" evidence="4">
    <location>
        <begin position="4"/>
        <end position="128"/>
    </location>
</feature>
<dbReference type="SUPFAM" id="SSF48403">
    <property type="entry name" value="Ankyrin repeat"/>
    <property type="match status" value="2"/>
</dbReference>
<dbReference type="PROSITE" id="PS50202">
    <property type="entry name" value="MSP"/>
    <property type="match status" value="1"/>
</dbReference>
<reference evidence="5" key="1">
    <citation type="submission" date="2021-01" db="EMBL/GenBank/DDBJ databases">
        <title>Adiantum capillus-veneris genome.</title>
        <authorList>
            <person name="Fang Y."/>
            <person name="Liao Q."/>
        </authorList>
    </citation>
    <scope>NUCLEOTIDE SEQUENCE</scope>
    <source>
        <strain evidence="5">H3</strain>
        <tissue evidence="5">Leaf</tissue>
    </source>
</reference>
<dbReference type="SUPFAM" id="SSF49354">
    <property type="entry name" value="PapD-like"/>
    <property type="match status" value="1"/>
</dbReference>
<dbReference type="SMART" id="SM00248">
    <property type="entry name" value="ANK"/>
    <property type="match status" value="8"/>
</dbReference>
<feature type="repeat" description="ANK" evidence="3">
    <location>
        <begin position="384"/>
        <end position="416"/>
    </location>
</feature>
<keyword evidence="6" id="KW-1185">Reference proteome</keyword>
<dbReference type="InterPro" id="IPR002110">
    <property type="entry name" value="Ankyrin_rpt"/>
</dbReference>
<dbReference type="PRINTS" id="PR01415">
    <property type="entry name" value="ANKYRIN"/>
</dbReference>
<dbReference type="PROSITE" id="PS50088">
    <property type="entry name" value="ANK_REPEAT"/>
    <property type="match status" value="7"/>
</dbReference>
<dbReference type="AlphaFoldDB" id="A0A9D4ZID5"/>
<dbReference type="Pfam" id="PF12796">
    <property type="entry name" value="Ank_2"/>
    <property type="match status" value="2"/>
</dbReference>
<dbReference type="Pfam" id="PF00635">
    <property type="entry name" value="Motile_Sperm"/>
    <property type="match status" value="1"/>
</dbReference>
<feature type="repeat" description="ANK" evidence="3">
    <location>
        <begin position="295"/>
        <end position="327"/>
    </location>
</feature>
<accession>A0A9D4ZID5</accession>